<name>A0A370PCZ1_ASPPH</name>
<evidence type="ECO:0000256" key="1">
    <source>
        <dbReference type="SAM" id="Phobius"/>
    </source>
</evidence>
<dbReference type="Proteomes" id="UP000254937">
    <property type="component" value="Unassembled WGS sequence"/>
</dbReference>
<proteinExistence type="predicted"/>
<reference evidence="2 3" key="1">
    <citation type="submission" date="2018-07" db="EMBL/GenBank/DDBJ databases">
        <title>Section-level genome sequencing of Aspergillus section Nigri to investigate inter- and intra-species variation.</title>
        <authorList>
            <consortium name="DOE Joint Genome Institute"/>
            <person name="Vesth T.C."/>
            <person name="Nybo J.L."/>
            <person name="Theobald S."/>
            <person name="Frisvad J.C."/>
            <person name="Larsen T.O."/>
            <person name="Nielsen K.F."/>
            <person name="Hoof J.B."/>
            <person name="Brandl J."/>
            <person name="Salamov A."/>
            <person name="Riley R."/>
            <person name="Gladden J.M."/>
            <person name="Phatale P."/>
            <person name="Nielsen M.T."/>
            <person name="Lyhne E.K."/>
            <person name="Kogle M.E."/>
            <person name="Strasser K."/>
            <person name="McDonnell E."/>
            <person name="Barry K."/>
            <person name="Clum A."/>
            <person name="Chen C."/>
            <person name="Nolan M."/>
            <person name="Sandor L."/>
            <person name="Kuo A."/>
            <person name="Lipzen A."/>
            <person name="Hainaut M."/>
            <person name="Drula E."/>
            <person name="Tsang A."/>
            <person name="Magnuson J.K."/>
            <person name="Henrissat B."/>
            <person name="Wiebenga A."/>
            <person name="Simmons B.A."/>
            <person name="Makela M.R."/>
            <person name="De vries R.P."/>
            <person name="Grigoriev I.V."/>
            <person name="Mortensen U.H."/>
            <person name="Baker S.E."/>
            <person name="Andersen M.R."/>
        </authorList>
    </citation>
    <scope>NUCLEOTIDE SEQUENCE [LARGE SCALE GENOMIC DNA]</scope>
    <source>
        <strain evidence="2 3">ATCC 13157</strain>
    </source>
</reference>
<evidence type="ECO:0000313" key="2">
    <source>
        <dbReference type="EMBL" id="RDK40059.1"/>
    </source>
</evidence>
<evidence type="ECO:0000313" key="3">
    <source>
        <dbReference type="Proteomes" id="UP000254937"/>
    </source>
</evidence>
<keyword evidence="1" id="KW-1133">Transmembrane helix</keyword>
<keyword evidence="1" id="KW-0472">Membrane</keyword>
<dbReference type="AlphaFoldDB" id="A0A370PCZ1"/>
<organism evidence="2 3">
    <name type="scientific">Aspergillus phoenicis ATCC 13157</name>
    <dbReference type="NCBI Taxonomy" id="1353007"/>
    <lineage>
        <taxon>Eukaryota</taxon>
        <taxon>Fungi</taxon>
        <taxon>Dikarya</taxon>
        <taxon>Ascomycota</taxon>
        <taxon>Pezizomycotina</taxon>
        <taxon>Eurotiomycetes</taxon>
        <taxon>Eurotiomycetidae</taxon>
        <taxon>Eurotiales</taxon>
        <taxon>Aspergillaceae</taxon>
        <taxon>Aspergillus</taxon>
    </lineage>
</organism>
<keyword evidence="3" id="KW-1185">Reference proteome</keyword>
<gene>
    <name evidence="2" type="ORF">M752DRAFT_47594</name>
</gene>
<dbReference type="EMBL" id="KZ851859">
    <property type="protein sequence ID" value="RDK40059.1"/>
    <property type="molecule type" value="Genomic_DNA"/>
</dbReference>
<protein>
    <submittedName>
        <fullName evidence="2">Uncharacterized protein</fullName>
    </submittedName>
</protein>
<feature type="transmembrane region" description="Helical" evidence="1">
    <location>
        <begin position="31"/>
        <end position="48"/>
    </location>
</feature>
<keyword evidence="1" id="KW-0812">Transmembrane</keyword>
<sequence length="83" mass="9434">MAAFGYFSLVSLLSMPKSLMAFFHPYHSPFIYFAIRPPFFFLFFLLLSPASDYDVRGHVLTRSILIHETLGSGGSVVMSRLLR</sequence>
<accession>A0A370PCZ1</accession>